<keyword evidence="5 10" id="KW-0732">Signal</keyword>
<accession>A0A9P6PXH9</accession>
<evidence type="ECO:0000313" key="12">
    <source>
        <dbReference type="Proteomes" id="UP000807716"/>
    </source>
</evidence>
<dbReference type="EMBL" id="JAAAJB010000425">
    <property type="protein sequence ID" value="KAG0256120.1"/>
    <property type="molecule type" value="Genomic_DNA"/>
</dbReference>
<proteinExistence type="inferred from homology"/>
<evidence type="ECO:0000256" key="10">
    <source>
        <dbReference type="SAM" id="SignalP"/>
    </source>
</evidence>
<gene>
    <name evidence="11" type="primary">OST3</name>
    <name evidence="11" type="ORF">DFQ27_005895</name>
</gene>
<evidence type="ECO:0000256" key="6">
    <source>
        <dbReference type="ARBA" id="ARBA00022824"/>
    </source>
</evidence>
<keyword evidence="8 9" id="KW-0472">Membrane</keyword>
<comment type="function">
    <text evidence="1">Subunit of the oligosaccharyl transferase (OST) complex that catalyzes the initial transfer of a defined glycan (Glc(3)Man(9)GlcNAc(2) in eukaryotes) from the lipid carrier dolichol-pyrophosphate to an asparagine residue within an Asn-X-Ser/Thr consensus motif in nascent polypeptide chains, the first step in protein N-glycosylation. N-glycosylation occurs cotranslationally and the complex associates with the Sec61 complex at the channel-forming translocon complex that mediates protein translocation across the endoplasmic reticulum (ER). All subunits are required for a maximal enzyme activity.</text>
</comment>
<comment type="caution">
    <text evidence="11">The sequence shown here is derived from an EMBL/GenBank/DDBJ whole genome shotgun (WGS) entry which is preliminary data.</text>
</comment>
<comment type="subcellular location">
    <subcellularLocation>
        <location evidence="2">Endoplasmic reticulum membrane</location>
        <topology evidence="2">Multi-pass membrane protein</topology>
    </subcellularLocation>
</comment>
<dbReference type="OrthoDB" id="67566at2759"/>
<evidence type="ECO:0000256" key="7">
    <source>
        <dbReference type="ARBA" id="ARBA00022989"/>
    </source>
</evidence>
<evidence type="ECO:0000256" key="8">
    <source>
        <dbReference type="ARBA" id="ARBA00023136"/>
    </source>
</evidence>
<reference evidence="11" key="1">
    <citation type="journal article" date="2020" name="Fungal Divers.">
        <title>Resolving the Mortierellaceae phylogeny through synthesis of multi-gene phylogenetics and phylogenomics.</title>
        <authorList>
            <person name="Vandepol N."/>
            <person name="Liber J."/>
            <person name="Desiro A."/>
            <person name="Na H."/>
            <person name="Kennedy M."/>
            <person name="Barry K."/>
            <person name="Grigoriev I.V."/>
            <person name="Miller A.N."/>
            <person name="O'Donnell K."/>
            <person name="Stajich J.E."/>
            <person name="Bonito G."/>
        </authorList>
    </citation>
    <scope>NUCLEOTIDE SEQUENCE</scope>
    <source>
        <strain evidence="11">BC1065</strain>
    </source>
</reference>
<protein>
    <submittedName>
        <fullName evidence="11">Oligosaccharyl transferase subunit ost3/OST6</fullName>
    </submittedName>
</protein>
<dbReference type="GO" id="GO:0008250">
    <property type="term" value="C:oligosaccharyltransferase complex"/>
    <property type="evidence" value="ECO:0007669"/>
    <property type="project" value="TreeGrafter"/>
</dbReference>
<evidence type="ECO:0000256" key="4">
    <source>
        <dbReference type="ARBA" id="ARBA00022692"/>
    </source>
</evidence>
<keyword evidence="6" id="KW-0256">Endoplasmic reticulum</keyword>
<feature type="transmembrane region" description="Helical" evidence="9">
    <location>
        <begin position="297"/>
        <end position="316"/>
    </location>
</feature>
<evidence type="ECO:0000256" key="3">
    <source>
        <dbReference type="ARBA" id="ARBA00009561"/>
    </source>
</evidence>
<keyword evidence="4 9" id="KW-0812">Transmembrane</keyword>
<dbReference type="PANTHER" id="PTHR12692:SF0">
    <property type="entry name" value="GH11935P"/>
    <property type="match status" value="1"/>
</dbReference>
<sequence>MGLSRALLLCVMALVAILSISTSRVAEAADEALASKVNRLSTIASRNRGVVDMTDNIFGEIIASPRNYSMVVLFTAMGPEINCVPCKNFDPEFRMVAKGWPKLADTTKLFFGVLDFQDGRDTFRQLGMQSAPSVLYFPASEGMGSQDRFDFSKHGFQAESFASWLSQRTGMEIRPNRPFDFVALALKLFFVLGALACAHLVYTRAGSLLRGKYLWAAVSLFTIFVMISGHMWNHIRKPPYSIPGKDGSSALMAQGFQNQIGIETQIIAVIYALLCGSVISLISAVPKMENPVRQQMAVFAWIAILVITYSILLQFFRLKNPAYPFRLLF</sequence>
<dbReference type="InterPro" id="IPR036249">
    <property type="entry name" value="Thioredoxin-like_sf"/>
</dbReference>
<dbReference type="Pfam" id="PF04756">
    <property type="entry name" value="OST3_OST6"/>
    <property type="match status" value="1"/>
</dbReference>
<feature type="transmembrane region" description="Helical" evidence="9">
    <location>
        <begin position="213"/>
        <end position="232"/>
    </location>
</feature>
<evidence type="ECO:0000256" key="9">
    <source>
        <dbReference type="SAM" id="Phobius"/>
    </source>
</evidence>
<keyword evidence="12" id="KW-1185">Reference proteome</keyword>
<dbReference type="GO" id="GO:0018279">
    <property type="term" value="P:protein N-linked glycosylation via asparagine"/>
    <property type="evidence" value="ECO:0007669"/>
    <property type="project" value="TreeGrafter"/>
</dbReference>
<dbReference type="Gene3D" id="3.40.30.10">
    <property type="entry name" value="Glutaredoxin"/>
    <property type="match status" value="1"/>
</dbReference>
<feature type="signal peptide" evidence="10">
    <location>
        <begin position="1"/>
        <end position="28"/>
    </location>
</feature>
<feature type="chain" id="PRO_5040185374" evidence="10">
    <location>
        <begin position="29"/>
        <end position="329"/>
    </location>
</feature>
<dbReference type="AlphaFoldDB" id="A0A9P6PXH9"/>
<comment type="similarity">
    <text evidence="3">Belongs to the OST3/OST6 family.</text>
</comment>
<dbReference type="InterPro" id="IPR021149">
    <property type="entry name" value="OligosaccharylTrfase_OST3/OST6"/>
</dbReference>
<feature type="transmembrane region" description="Helical" evidence="9">
    <location>
        <begin position="181"/>
        <end position="201"/>
    </location>
</feature>
<name>A0A9P6PXH9_9FUNG</name>
<dbReference type="PANTHER" id="PTHR12692">
    <property type="entry name" value="DOLICHYL-DIPHOSPHOOLIGOSACCHARIDE--PROTEIN GLYCOSYLTRANSFERASE-RELATED"/>
    <property type="match status" value="1"/>
</dbReference>
<keyword evidence="7 9" id="KW-1133">Transmembrane helix</keyword>
<dbReference type="CDD" id="cd02961">
    <property type="entry name" value="PDI_a_family"/>
    <property type="match status" value="1"/>
</dbReference>
<evidence type="ECO:0000256" key="2">
    <source>
        <dbReference type="ARBA" id="ARBA00004477"/>
    </source>
</evidence>
<organism evidence="11 12">
    <name type="scientific">Actinomortierella ambigua</name>
    <dbReference type="NCBI Taxonomy" id="1343610"/>
    <lineage>
        <taxon>Eukaryota</taxon>
        <taxon>Fungi</taxon>
        <taxon>Fungi incertae sedis</taxon>
        <taxon>Mucoromycota</taxon>
        <taxon>Mortierellomycotina</taxon>
        <taxon>Mortierellomycetes</taxon>
        <taxon>Mortierellales</taxon>
        <taxon>Mortierellaceae</taxon>
        <taxon>Actinomortierella</taxon>
    </lineage>
</organism>
<feature type="transmembrane region" description="Helical" evidence="9">
    <location>
        <begin position="266"/>
        <end position="285"/>
    </location>
</feature>
<dbReference type="GO" id="GO:0016740">
    <property type="term" value="F:transferase activity"/>
    <property type="evidence" value="ECO:0007669"/>
    <property type="project" value="UniProtKB-KW"/>
</dbReference>
<evidence type="ECO:0000256" key="1">
    <source>
        <dbReference type="ARBA" id="ARBA00002791"/>
    </source>
</evidence>
<dbReference type="SUPFAM" id="SSF52833">
    <property type="entry name" value="Thioredoxin-like"/>
    <property type="match status" value="1"/>
</dbReference>
<dbReference type="Proteomes" id="UP000807716">
    <property type="component" value="Unassembled WGS sequence"/>
</dbReference>
<keyword evidence="11" id="KW-0808">Transferase</keyword>
<evidence type="ECO:0000313" key="11">
    <source>
        <dbReference type="EMBL" id="KAG0256120.1"/>
    </source>
</evidence>
<evidence type="ECO:0000256" key="5">
    <source>
        <dbReference type="ARBA" id="ARBA00022729"/>
    </source>
</evidence>